<protein>
    <submittedName>
        <fullName evidence="5">HTH-type transcriptional repressor RspR</fullName>
    </submittedName>
</protein>
<dbReference type="SUPFAM" id="SSF46785">
    <property type="entry name" value="Winged helix' DNA-binding domain"/>
    <property type="match status" value="1"/>
</dbReference>
<dbReference type="SUPFAM" id="SSF48008">
    <property type="entry name" value="GntR ligand-binding domain-like"/>
    <property type="match status" value="1"/>
</dbReference>
<dbReference type="GO" id="GO:0003677">
    <property type="term" value="F:DNA binding"/>
    <property type="evidence" value="ECO:0007669"/>
    <property type="project" value="UniProtKB-KW"/>
</dbReference>
<evidence type="ECO:0000313" key="6">
    <source>
        <dbReference type="Proteomes" id="UP000494115"/>
    </source>
</evidence>
<evidence type="ECO:0000256" key="2">
    <source>
        <dbReference type="ARBA" id="ARBA00023125"/>
    </source>
</evidence>
<dbReference type="InterPro" id="IPR000524">
    <property type="entry name" value="Tscrpt_reg_HTH_GntR"/>
</dbReference>
<dbReference type="SMART" id="SM00345">
    <property type="entry name" value="HTH_GNTR"/>
    <property type="match status" value="1"/>
</dbReference>
<dbReference type="PANTHER" id="PTHR43537:SF53">
    <property type="entry name" value="HTH-TYPE TRANSCRIPTIONAL REPRESSOR NANR"/>
    <property type="match status" value="1"/>
</dbReference>
<dbReference type="Pfam" id="PF00392">
    <property type="entry name" value="GntR"/>
    <property type="match status" value="1"/>
</dbReference>
<dbReference type="Proteomes" id="UP000494115">
    <property type="component" value="Unassembled WGS sequence"/>
</dbReference>
<dbReference type="SMART" id="SM00895">
    <property type="entry name" value="FCD"/>
    <property type="match status" value="1"/>
</dbReference>
<feature type="domain" description="HTH gntR-type" evidence="4">
    <location>
        <begin position="2"/>
        <end position="69"/>
    </location>
</feature>
<accession>A0A6S7C3Z8</accession>
<name>A0A6S7C3Z8_9BURK</name>
<proteinExistence type="predicted"/>
<dbReference type="PANTHER" id="PTHR43537">
    <property type="entry name" value="TRANSCRIPTIONAL REGULATOR, GNTR FAMILY"/>
    <property type="match status" value="1"/>
</dbReference>
<dbReference type="Gene3D" id="1.20.120.530">
    <property type="entry name" value="GntR ligand-binding domain-like"/>
    <property type="match status" value="1"/>
</dbReference>
<dbReference type="Gene3D" id="1.10.10.10">
    <property type="entry name" value="Winged helix-like DNA-binding domain superfamily/Winged helix DNA-binding domain"/>
    <property type="match status" value="1"/>
</dbReference>
<keyword evidence="3" id="KW-0804">Transcription</keyword>
<dbReference type="AlphaFoldDB" id="A0A6S7C3Z8"/>
<dbReference type="GO" id="GO:0003700">
    <property type="term" value="F:DNA-binding transcription factor activity"/>
    <property type="evidence" value="ECO:0007669"/>
    <property type="project" value="InterPro"/>
</dbReference>
<dbReference type="RefSeq" id="WP_175107539.1">
    <property type="nucleotide sequence ID" value="NZ_CADIKM010000040.1"/>
</dbReference>
<evidence type="ECO:0000313" key="5">
    <source>
        <dbReference type="EMBL" id="CAB3800878.1"/>
    </source>
</evidence>
<reference evidence="5 6" key="1">
    <citation type="submission" date="2020-04" db="EMBL/GenBank/DDBJ databases">
        <authorList>
            <person name="De Canck E."/>
        </authorList>
    </citation>
    <scope>NUCLEOTIDE SEQUENCE [LARGE SCALE GENOMIC DNA]</scope>
    <source>
        <strain evidence="5 6">LMG 28138</strain>
    </source>
</reference>
<dbReference type="Pfam" id="PF07729">
    <property type="entry name" value="FCD"/>
    <property type="match status" value="1"/>
</dbReference>
<evidence type="ECO:0000259" key="4">
    <source>
        <dbReference type="PROSITE" id="PS50949"/>
    </source>
</evidence>
<organism evidence="5 6">
    <name type="scientific">Pararobbsia alpina</name>
    <dbReference type="NCBI Taxonomy" id="621374"/>
    <lineage>
        <taxon>Bacteria</taxon>
        <taxon>Pseudomonadati</taxon>
        <taxon>Pseudomonadota</taxon>
        <taxon>Betaproteobacteria</taxon>
        <taxon>Burkholderiales</taxon>
        <taxon>Burkholderiaceae</taxon>
        <taxon>Pararobbsia</taxon>
    </lineage>
</organism>
<dbReference type="InterPro" id="IPR036390">
    <property type="entry name" value="WH_DNA-bd_sf"/>
</dbReference>
<sequence length="233" mass="25765">MAESEDLIYQALSKALLAGELAPGTQLVETRVASLFGVSRERVRKALHRLGHERLIEVIPHRGAFVSAPTLSQAREIYEARRIIEGGVTARLAGRLTPSQIQQLRAHAQREARAFTEGDRASLIQLSRQFHLLLGQFCGNAFVVRELEELVSRTSMLEAFFEPENASQCACDEHREIVDALEKGDATRAISTMHTHLSVIETQLRTEPSDTRAFDADAALAKAWAALTPRACP</sequence>
<dbReference type="PROSITE" id="PS50949">
    <property type="entry name" value="HTH_GNTR"/>
    <property type="match status" value="1"/>
</dbReference>
<keyword evidence="6" id="KW-1185">Reference proteome</keyword>
<dbReference type="EMBL" id="CADIKM010000040">
    <property type="protein sequence ID" value="CAB3800878.1"/>
    <property type="molecule type" value="Genomic_DNA"/>
</dbReference>
<dbReference type="CDD" id="cd07377">
    <property type="entry name" value="WHTH_GntR"/>
    <property type="match status" value="1"/>
</dbReference>
<evidence type="ECO:0000256" key="3">
    <source>
        <dbReference type="ARBA" id="ARBA00023163"/>
    </source>
</evidence>
<keyword evidence="1" id="KW-0805">Transcription regulation</keyword>
<evidence type="ECO:0000256" key="1">
    <source>
        <dbReference type="ARBA" id="ARBA00023015"/>
    </source>
</evidence>
<dbReference type="InterPro" id="IPR011711">
    <property type="entry name" value="GntR_C"/>
</dbReference>
<keyword evidence="2" id="KW-0238">DNA-binding</keyword>
<dbReference type="InterPro" id="IPR036388">
    <property type="entry name" value="WH-like_DNA-bd_sf"/>
</dbReference>
<gene>
    <name evidence="5" type="primary">rspR</name>
    <name evidence="5" type="ORF">LMG28138_04923</name>
</gene>
<dbReference type="InterPro" id="IPR008920">
    <property type="entry name" value="TF_FadR/GntR_C"/>
</dbReference>